<accession>A0A926EFV4</accession>
<dbReference type="SUPFAM" id="SSF51735">
    <property type="entry name" value="NAD(P)-binding Rossmann-fold domains"/>
    <property type="match status" value="1"/>
</dbReference>
<dbReference type="InterPro" id="IPR036291">
    <property type="entry name" value="NAD(P)-bd_dom_sf"/>
</dbReference>
<evidence type="ECO:0000256" key="4">
    <source>
        <dbReference type="ARBA" id="ARBA00013189"/>
    </source>
</evidence>
<dbReference type="Pfam" id="PF16363">
    <property type="entry name" value="GDP_Man_Dehyd"/>
    <property type="match status" value="1"/>
</dbReference>
<dbReference type="EC" id="5.1.3.2" evidence="4 8"/>
<comment type="catalytic activity">
    <reaction evidence="1 8">
        <text>UDP-alpha-D-glucose = UDP-alpha-D-galactose</text>
        <dbReference type="Rhea" id="RHEA:22168"/>
        <dbReference type="ChEBI" id="CHEBI:58885"/>
        <dbReference type="ChEBI" id="CHEBI:66914"/>
        <dbReference type="EC" id="5.1.3.2"/>
    </reaction>
</comment>
<keyword evidence="6 8" id="KW-0520">NAD</keyword>
<keyword evidence="8" id="KW-0119">Carbohydrate metabolism</keyword>
<dbReference type="GO" id="GO:0005829">
    <property type="term" value="C:cytosol"/>
    <property type="evidence" value="ECO:0007669"/>
    <property type="project" value="TreeGrafter"/>
</dbReference>
<evidence type="ECO:0000313" key="11">
    <source>
        <dbReference type="Proteomes" id="UP000660861"/>
    </source>
</evidence>
<organism evidence="10 11">
    <name type="scientific">Zongyangia hominis</name>
    <dbReference type="NCBI Taxonomy" id="2763677"/>
    <lineage>
        <taxon>Bacteria</taxon>
        <taxon>Bacillati</taxon>
        <taxon>Bacillota</taxon>
        <taxon>Clostridia</taxon>
        <taxon>Eubacteriales</taxon>
        <taxon>Oscillospiraceae</taxon>
        <taxon>Zongyangia</taxon>
    </lineage>
</organism>
<evidence type="ECO:0000256" key="6">
    <source>
        <dbReference type="ARBA" id="ARBA00023027"/>
    </source>
</evidence>
<evidence type="ECO:0000256" key="5">
    <source>
        <dbReference type="ARBA" id="ARBA00018569"/>
    </source>
</evidence>
<gene>
    <name evidence="10" type="primary">galE</name>
    <name evidence="10" type="ORF">H8709_09580</name>
</gene>
<comment type="subunit">
    <text evidence="8">Homodimer.</text>
</comment>
<protein>
    <recommendedName>
        <fullName evidence="5 8">UDP-glucose 4-epimerase</fullName>
        <ecNumber evidence="4 8">5.1.3.2</ecNumber>
    </recommendedName>
</protein>
<dbReference type="InterPro" id="IPR005886">
    <property type="entry name" value="UDP_G4E"/>
</dbReference>
<reference evidence="10" key="1">
    <citation type="submission" date="2020-08" db="EMBL/GenBank/DDBJ databases">
        <title>Genome public.</title>
        <authorList>
            <person name="Liu C."/>
            <person name="Sun Q."/>
        </authorList>
    </citation>
    <scope>NUCLEOTIDE SEQUENCE</scope>
    <source>
        <strain evidence="10">NSJ-54</strain>
    </source>
</reference>
<evidence type="ECO:0000256" key="8">
    <source>
        <dbReference type="RuleBase" id="RU366046"/>
    </source>
</evidence>
<comment type="cofactor">
    <cofactor evidence="2 8">
        <name>NAD(+)</name>
        <dbReference type="ChEBI" id="CHEBI:57540"/>
    </cofactor>
</comment>
<dbReference type="PANTHER" id="PTHR43725">
    <property type="entry name" value="UDP-GLUCOSE 4-EPIMERASE"/>
    <property type="match status" value="1"/>
</dbReference>
<dbReference type="GO" id="GO:0006012">
    <property type="term" value="P:galactose metabolic process"/>
    <property type="evidence" value="ECO:0007669"/>
    <property type="project" value="InterPro"/>
</dbReference>
<comment type="similarity">
    <text evidence="3 8">Belongs to the NAD(P)-dependent epimerase/dehydratase family.</text>
</comment>
<name>A0A926EFV4_9FIRM</name>
<evidence type="ECO:0000259" key="9">
    <source>
        <dbReference type="Pfam" id="PF16363"/>
    </source>
</evidence>
<dbReference type="GO" id="GO:0003978">
    <property type="term" value="F:UDP-glucose 4-epimerase activity"/>
    <property type="evidence" value="ECO:0007669"/>
    <property type="project" value="UniProtKB-UniRule"/>
</dbReference>
<evidence type="ECO:0000256" key="7">
    <source>
        <dbReference type="ARBA" id="ARBA00023235"/>
    </source>
</evidence>
<dbReference type="NCBIfam" id="NF007956">
    <property type="entry name" value="PRK10675.1"/>
    <property type="match status" value="1"/>
</dbReference>
<dbReference type="InterPro" id="IPR016040">
    <property type="entry name" value="NAD(P)-bd_dom"/>
</dbReference>
<feature type="domain" description="NAD(P)-binding" evidence="9">
    <location>
        <begin position="4"/>
        <end position="323"/>
    </location>
</feature>
<dbReference type="RefSeq" id="WP_262398165.1">
    <property type="nucleotide sequence ID" value="NZ_JACRTC010000006.1"/>
</dbReference>
<evidence type="ECO:0000256" key="3">
    <source>
        <dbReference type="ARBA" id="ARBA00007637"/>
    </source>
</evidence>
<dbReference type="Gene3D" id="3.40.50.720">
    <property type="entry name" value="NAD(P)-binding Rossmann-like Domain"/>
    <property type="match status" value="1"/>
</dbReference>
<dbReference type="Gene3D" id="3.90.25.10">
    <property type="entry name" value="UDP-galactose 4-epimerase, domain 1"/>
    <property type="match status" value="1"/>
</dbReference>
<dbReference type="Proteomes" id="UP000660861">
    <property type="component" value="Unassembled WGS sequence"/>
</dbReference>
<evidence type="ECO:0000313" key="10">
    <source>
        <dbReference type="EMBL" id="MBC8571076.1"/>
    </source>
</evidence>
<evidence type="ECO:0000256" key="1">
    <source>
        <dbReference type="ARBA" id="ARBA00000083"/>
    </source>
</evidence>
<proteinExistence type="inferred from homology"/>
<dbReference type="EMBL" id="JACRTC010000006">
    <property type="protein sequence ID" value="MBC8571076.1"/>
    <property type="molecule type" value="Genomic_DNA"/>
</dbReference>
<sequence>MKILVTGGAGFIGSHTCVALLEAGYDIVVLDNLCNAKPAALERIRQITGKDFPFYQADILDRAGVGQAFREHDIGAVIHFAGLKAVGESVKNPLLYYHNNVAGTVAFCQIMAEAGCKKIVFSSSATVYGPTNPIPYREEFPTSATNPYGYTKLMVEQILSDLYRADNEWSVSLLRYFNPIGAHESGLIGEDPNGIPNNLLPYICQVAVGKLEKLHVYGNDYDTVDGTGVRDYVHVCDLAEGHLQALEYVLGHTGVDAVNLGTGKGCSVLEVVAAYERASGRRIPYVIDPRRPGDLGEYYADASKAQRVFGWKAKRGLDEMCRDSWNFTKKNPAGL</sequence>
<evidence type="ECO:0000256" key="2">
    <source>
        <dbReference type="ARBA" id="ARBA00001911"/>
    </source>
</evidence>
<keyword evidence="7 8" id="KW-0413">Isomerase</keyword>
<keyword evidence="11" id="KW-1185">Reference proteome</keyword>
<dbReference type="AlphaFoldDB" id="A0A926EFV4"/>
<dbReference type="PANTHER" id="PTHR43725:SF47">
    <property type="entry name" value="UDP-GLUCOSE 4-EPIMERASE"/>
    <property type="match status" value="1"/>
</dbReference>
<dbReference type="NCBIfam" id="TIGR01179">
    <property type="entry name" value="galE"/>
    <property type="match status" value="1"/>
</dbReference>
<comment type="pathway">
    <text evidence="8">Carbohydrate metabolism; galactose metabolism.</text>
</comment>
<dbReference type="CDD" id="cd05247">
    <property type="entry name" value="UDP_G4E_1_SDR_e"/>
    <property type="match status" value="1"/>
</dbReference>
<comment type="caution">
    <text evidence="10">The sequence shown here is derived from an EMBL/GenBank/DDBJ whole genome shotgun (WGS) entry which is preliminary data.</text>
</comment>